<dbReference type="RefSeq" id="WP_126376573.1">
    <property type="nucleotide sequence ID" value="NZ_AP017378.1"/>
</dbReference>
<dbReference type="GO" id="GO:0000160">
    <property type="term" value="P:phosphorelay signal transduction system"/>
    <property type="evidence" value="ECO:0007669"/>
    <property type="project" value="UniProtKB-KW"/>
</dbReference>
<gene>
    <name evidence="5" type="ORF">DFE_0649</name>
</gene>
<protein>
    <submittedName>
        <fullName evidence="5">Response regulator receiver protein</fullName>
    </submittedName>
</protein>
<organism evidence="5 6">
    <name type="scientific">Desulfovibrio ferrophilus</name>
    <dbReference type="NCBI Taxonomy" id="241368"/>
    <lineage>
        <taxon>Bacteria</taxon>
        <taxon>Pseudomonadati</taxon>
        <taxon>Thermodesulfobacteriota</taxon>
        <taxon>Desulfovibrionia</taxon>
        <taxon>Desulfovibrionales</taxon>
        <taxon>Desulfovibrionaceae</taxon>
        <taxon>Desulfovibrio</taxon>
    </lineage>
</organism>
<dbReference type="PANTHER" id="PTHR44591:SF14">
    <property type="entry name" value="PROTEIN PILG"/>
    <property type="match status" value="1"/>
</dbReference>
<dbReference type="PANTHER" id="PTHR44591">
    <property type="entry name" value="STRESS RESPONSE REGULATOR PROTEIN 1"/>
    <property type="match status" value="1"/>
</dbReference>
<name>A0A2Z6AW23_9BACT</name>
<accession>A0A2Z6AW23</accession>
<evidence type="ECO:0000256" key="1">
    <source>
        <dbReference type="ARBA" id="ARBA00022553"/>
    </source>
</evidence>
<dbReference type="InterPro" id="IPR001789">
    <property type="entry name" value="Sig_transdc_resp-reg_receiver"/>
</dbReference>
<sequence>MTKKVLLVDDEKDFLDTLSERLKTRGLDVSSSAEPAEALEIAMNDGYDVIVVDLKMPGMNGIEFLRTIKDARPEMQVILLTGHATVDKGIEAVKLGALDVLEKPANFETLMDRIEKASAKKLVLLEKKDQDKIQDIITKHGW</sequence>
<dbReference type="SUPFAM" id="SSF52172">
    <property type="entry name" value="CheY-like"/>
    <property type="match status" value="1"/>
</dbReference>
<dbReference type="OrthoDB" id="9800029at2"/>
<dbReference type="Gene3D" id="3.40.50.2300">
    <property type="match status" value="1"/>
</dbReference>
<dbReference type="InterPro" id="IPR050595">
    <property type="entry name" value="Bact_response_regulator"/>
</dbReference>
<evidence type="ECO:0000259" key="4">
    <source>
        <dbReference type="PROSITE" id="PS50110"/>
    </source>
</evidence>
<feature type="domain" description="Response regulatory" evidence="4">
    <location>
        <begin position="4"/>
        <end position="118"/>
    </location>
</feature>
<dbReference type="KEGG" id="dfl:DFE_0649"/>
<keyword evidence="1 3" id="KW-0597">Phosphoprotein</keyword>
<dbReference type="Pfam" id="PF00072">
    <property type="entry name" value="Response_reg"/>
    <property type="match status" value="1"/>
</dbReference>
<evidence type="ECO:0000256" key="3">
    <source>
        <dbReference type="PROSITE-ProRule" id="PRU00169"/>
    </source>
</evidence>
<evidence type="ECO:0000313" key="5">
    <source>
        <dbReference type="EMBL" id="BBD07375.1"/>
    </source>
</evidence>
<dbReference type="Proteomes" id="UP000269883">
    <property type="component" value="Chromosome"/>
</dbReference>
<dbReference type="SMART" id="SM00448">
    <property type="entry name" value="REC"/>
    <property type="match status" value="1"/>
</dbReference>
<dbReference type="InterPro" id="IPR011006">
    <property type="entry name" value="CheY-like_superfamily"/>
</dbReference>
<dbReference type="PROSITE" id="PS50110">
    <property type="entry name" value="RESPONSE_REGULATORY"/>
    <property type="match status" value="1"/>
</dbReference>
<evidence type="ECO:0000256" key="2">
    <source>
        <dbReference type="ARBA" id="ARBA00023012"/>
    </source>
</evidence>
<dbReference type="EMBL" id="AP017378">
    <property type="protein sequence ID" value="BBD07375.1"/>
    <property type="molecule type" value="Genomic_DNA"/>
</dbReference>
<proteinExistence type="predicted"/>
<keyword evidence="6" id="KW-1185">Reference proteome</keyword>
<evidence type="ECO:0000313" key="6">
    <source>
        <dbReference type="Proteomes" id="UP000269883"/>
    </source>
</evidence>
<keyword evidence="2" id="KW-0902">Two-component regulatory system</keyword>
<dbReference type="AlphaFoldDB" id="A0A2Z6AW23"/>
<reference evidence="5 6" key="1">
    <citation type="journal article" date="2018" name="Sci. Adv.">
        <title>Multi-heme cytochromes provide a pathway for survival in energy-limited environments.</title>
        <authorList>
            <person name="Deng X."/>
            <person name="Dohmae N."/>
            <person name="Nealson K.H."/>
            <person name="Hashimoto K."/>
            <person name="Okamoto A."/>
        </authorList>
    </citation>
    <scope>NUCLEOTIDE SEQUENCE [LARGE SCALE GENOMIC DNA]</scope>
    <source>
        <strain evidence="5 6">IS5</strain>
    </source>
</reference>
<feature type="modified residue" description="4-aspartylphosphate" evidence="3">
    <location>
        <position position="53"/>
    </location>
</feature>